<comment type="similarity">
    <text evidence="1">Belongs to the ubiquitin family.</text>
</comment>
<dbReference type="InterPro" id="IPR029071">
    <property type="entry name" value="Ubiquitin-like_domsf"/>
</dbReference>
<dbReference type="Gene3D" id="3.10.20.90">
    <property type="entry name" value="Phosphatidylinositol 3-kinase Catalytic Subunit, Chain A, domain 1"/>
    <property type="match status" value="2"/>
</dbReference>
<keyword evidence="2" id="KW-1017">Isopeptide bond</keyword>
<evidence type="ECO:0000313" key="6">
    <source>
        <dbReference type="Proteomes" id="UP000224567"/>
    </source>
</evidence>
<evidence type="ECO:0000313" key="5">
    <source>
        <dbReference type="EMBL" id="PHT36460.1"/>
    </source>
</evidence>
<evidence type="ECO:0000256" key="2">
    <source>
        <dbReference type="ARBA" id="ARBA00022499"/>
    </source>
</evidence>
<dbReference type="PROSITE" id="PS50053">
    <property type="entry name" value="UBIQUITIN_2"/>
    <property type="match status" value="2"/>
</dbReference>
<evidence type="ECO:0000259" key="4">
    <source>
        <dbReference type="PROSITE" id="PS50053"/>
    </source>
</evidence>
<gene>
    <name evidence="5" type="ORF">CQW23_24160</name>
</gene>
<reference evidence="5 6" key="1">
    <citation type="journal article" date="2017" name="Genome Biol.">
        <title>New reference genome sequences of hot pepper reveal the massive evolution of plant disease-resistance genes by retroduplication.</title>
        <authorList>
            <person name="Kim S."/>
            <person name="Park J."/>
            <person name="Yeom S.I."/>
            <person name="Kim Y.M."/>
            <person name="Seo E."/>
            <person name="Kim K.T."/>
            <person name="Kim M.S."/>
            <person name="Lee J.M."/>
            <person name="Cheong K."/>
            <person name="Shin H.S."/>
            <person name="Kim S.B."/>
            <person name="Han K."/>
            <person name="Lee J."/>
            <person name="Park M."/>
            <person name="Lee H.A."/>
            <person name="Lee H.Y."/>
            <person name="Lee Y."/>
            <person name="Oh S."/>
            <person name="Lee J.H."/>
            <person name="Choi E."/>
            <person name="Choi E."/>
            <person name="Lee S.E."/>
            <person name="Jeon J."/>
            <person name="Kim H."/>
            <person name="Choi G."/>
            <person name="Song H."/>
            <person name="Lee J."/>
            <person name="Lee S.C."/>
            <person name="Kwon J.K."/>
            <person name="Lee H.Y."/>
            <person name="Koo N."/>
            <person name="Hong Y."/>
            <person name="Kim R.W."/>
            <person name="Kang W.H."/>
            <person name="Huh J.H."/>
            <person name="Kang B.C."/>
            <person name="Yang T.J."/>
            <person name="Lee Y.H."/>
            <person name="Bennetzen J.L."/>
            <person name="Choi D."/>
        </authorList>
    </citation>
    <scope>NUCLEOTIDE SEQUENCE [LARGE SCALE GENOMIC DNA]</scope>
    <source>
        <strain evidence="6">cv. PBC81</strain>
    </source>
</reference>
<dbReference type="GO" id="GO:0003729">
    <property type="term" value="F:mRNA binding"/>
    <property type="evidence" value="ECO:0007669"/>
    <property type="project" value="UniProtKB-ARBA"/>
</dbReference>
<protein>
    <submittedName>
        <fullName evidence="5">Polyubiquitin</fullName>
    </submittedName>
</protein>
<dbReference type="InterPro" id="IPR019956">
    <property type="entry name" value="Ubiquitin_dom"/>
</dbReference>
<dbReference type="Proteomes" id="UP000224567">
    <property type="component" value="Unassembled WGS sequence"/>
</dbReference>
<dbReference type="OrthoDB" id="428577at2759"/>
<dbReference type="FunFam" id="3.10.20.90:FF:000009">
    <property type="entry name" value="Ubiquitin-60S ribosomal protein"/>
    <property type="match status" value="1"/>
</dbReference>
<dbReference type="SMART" id="SM00213">
    <property type="entry name" value="UBQ"/>
    <property type="match status" value="2"/>
</dbReference>
<proteinExistence type="inferred from homology"/>
<dbReference type="STRING" id="33114.A0A2G2VTZ5"/>
<dbReference type="SUPFAM" id="SSF54236">
    <property type="entry name" value="Ubiquitin-like"/>
    <property type="match status" value="2"/>
</dbReference>
<dbReference type="InterPro" id="IPR050158">
    <property type="entry name" value="Ubiquitin_ubiquitin-like"/>
</dbReference>
<accession>A0A2G2VTZ5</accession>
<feature type="domain" description="Ubiquitin-like" evidence="4">
    <location>
        <begin position="83"/>
        <end position="153"/>
    </location>
</feature>
<evidence type="ECO:0000256" key="1">
    <source>
        <dbReference type="ARBA" id="ARBA00008430"/>
    </source>
</evidence>
<keyword evidence="6" id="KW-1185">Reference proteome</keyword>
<name>A0A2G2VTZ5_CAPBA</name>
<dbReference type="PRINTS" id="PR00348">
    <property type="entry name" value="UBIQUITIN"/>
</dbReference>
<feature type="domain" description="Ubiquitin-like" evidence="4">
    <location>
        <begin position="1"/>
        <end position="76"/>
    </location>
</feature>
<dbReference type="AlphaFoldDB" id="A0A2G2VTZ5"/>
<keyword evidence="3" id="KW-0832">Ubl conjugation</keyword>
<dbReference type="EMBL" id="MLFT02000010">
    <property type="protein sequence ID" value="PHT36460.1"/>
    <property type="molecule type" value="Genomic_DNA"/>
</dbReference>
<dbReference type="PANTHER" id="PTHR10666">
    <property type="entry name" value="UBIQUITIN"/>
    <property type="match status" value="1"/>
</dbReference>
<organism evidence="5 6">
    <name type="scientific">Capsicum baccatum</name>
    <name type="common">Peruvian pepper</name>
    <dbReference type="NCBI Taxonomy" id="33114"/>
    <lineage>
        <taxon>Eukaryota</taxon>
        <taxon>Viridiplantae</taxon>
        <taxon>Streptophyta</taxon>
        <taxon>Embryophyta</taxon>
        <taxon>Tracheophyta</taxon>
        <taxon>Spermatophyta</taxon>
        <taxon>Magnoliopsida</taxon>
        <taxon>eudicotyledons</taxon>
        <taxon>Gunneridae</taxon>
        <taxon>Pentapetalae</taxon>
        <taxon>asterids</taxon>
        <taxon>lamiids</taxon>
        <taxon>Solanales</taxon>
        <taxon>Solanaceae</taxon>
        <taxon>Solanoideae</taxon>
        <taxon>Capsiceae</taxon>
        <taxon>Capsicum</taxon>
    </lineage>
</organism>
<reference evidence="6" key="2">
    <citation type="journal article" date="2017" name="J. Anim. Genet.">
        <title>Multiple reference genome sequences of hot pepper reveal the massive evolution of plant disease resistance genes by retroduplication.</title>
        <authorList>
            <person name="Kim S."/>
            <person name="Park J."/>
            <person name="Yeom S.-I."/>
            <person name="Kim Y.-M."/>
            <person name="Seo E."/>
            <person name="Kim K.-T."/>
            <person name="Kim M.-S."/>
            <person name="Lee J.M."/>
            <person name="Cheong K."/>
            <person name="Shin H.-S."/>
            <person name="Kim S.-B."/>
            <person name="Han K."/>
            <person name="Lee J."/>
            <person name="Park M."/>
            <person name="Lee H.-A."/>
            <person name="Lee H.-Y."/>
            <person name="Lee Y."/>
            <person name="Oh S."/>
            <person name="Lee J.H."/>
            <person name="Choi E."/>
            <person name="Choi E."/>
            <person name="Lee S.E."/>
            <person name="Jeon J."/>
            <person name="Kim H."/>
            <person name="Choi G."/>
            <person name="Song H."/>
            <person name="Lee J."/>
            <person name="Lee S.-C."/>
            <person name="Kwon J.-K."/>
            <person name="Lee H.-Y."/>
            <person name="Koo N."/>
            <person name="Hong Y."/>
            <person name="Kim R.W."/>
            <person name="Kang W.-H."/>
            <person name="Huh J.H."/>
            <person name="Kang B.-C."/>
            <person name="Yang T.-J."/>
            <person name="Lee Y.-H."/>
            <person name="Bennetzen J.L."/>
            <person name="Choi D."/>
        </authorList>
    </citation>
    <scope>NUCLEOTIDE SEQUENCE [LARGE SCALE GENOMIC DNA]</scope>
    <source>
        <strain evidence="6">cv. PBC81</strain>
    </source>
</reference>
<sequence>MQIFVKILDGKTITLDVESSNIIDNVKAKIQDKEGISPDQQRLIFAGKQFEDGRTLADYNVQKESTLHLSLCLHGGYRADEVYPIIIRTYKAETFFLEVKTGFTIENVIKTVQEKGDYKDRLHMVLDGQYLGYEMSLFDFNIRKNWTLNLIRR</sequence>
<dbReference type="InterPro" id="IPR000626">
    <property type="entry name" value="Ubiquitin-like_dom"/>
</dbReference>
<comment type="caution">
    <text evidence="5">The sequence shown here is derived from an EMBL/GenBank/DDBJ whole genome shotgun (WGS) entry which is preliminary data.</text>
</comment>
<evidence type="ECO:0000256" key="3">
    <source>
        <dbReference type="ARBA" id="ARBA00022843"/>
    </source>
</evidence>
<dbReference type="Pfam" id="PF00240">
    <property type="entry name" value="ubiquitin"/>
    <property type="match status" value="1"/>
</dbReference>